<dbReference type="AlphaFoldDB" id="B1KKM3"/>
<dbReference type="HOGENOM" id="CLU_1730149_0_0_6"/>
<accession>B1KKM3</accession>
<keyword evidence="1" id="KW-0472">Membrane</keyword>
<dbReference type="STRING" id="392500.Swoo_2969"/>
<dbReference type="EMBL" id="CP000961">
    <property type="protein sequence ID" value="ACA87240.1"/>
    <property type="molecule type" value="Genomic_DNA"/>
</dbReference>
<feature type="transmembrane region" description="Helical" evidence="1">
    <location>
        <begin position="90"/>
        <end position="111"/>
    </location>
</feature>
<evidence type="ECO:0000313" key="2">
    <source>
        <dbReference type="EMBL" id="ACA87240.1"/>
    </source>
</evidence>
<dbReference type="Proteomes" id="UP000002168">
    <property type="component" value="Chromosome"/>
</dbReference>
<feature type="transmembrane region" description="Helical" evidence="1">
    <location>
        <begin position="55"/>
        <end position="78"/>
    </location>
</feature>
<keyword evidence="1" id="KW-0812">Transmembrane</keyword>
<keyword evidence="3" id="KW-1185">Reference proteome</keyword>
<evidence type="ECO:0000313" key="3">
    <source>
        <dbReference type="Proteomes" id="UP000002168"/>
    </source>
</evidence>
<keyword evidence="1" id="KW-1133">Transmembrane helix</keyword>
<dbReference type="KEGG" id="swd:Swoo_2969"/>
<name>B1KKM3_SHEWM</name>
<gene>
    <name evidence="2" type="ordered locus">Swoo_2969</name>
</gene>
<organism evidence="2 3">
    <name type="scientific">Shewanella woodyi (strain ATCC 51908 / MS32)</name>
    <dbReference type="NCBI Taxonomy" id="392500"/>
    <lineage>
        <taxon>Bacteria</taxon>
        <taxon>Pseudomonadati</taxon>
        <taxon>Pseudomonadota</taxon>
        <taxon>Gammaproteobacteria</taxon>
        <taxon>Alteromonadales</taxon>
        <taxon>Shewanellaceae</taxon>
        <taxon>Shewanella</taxon>
    </lineage>
</organism>
<reference evidence="2 3" key="1">
    <citation type="submission" date="2008-02" db="EMBL/GenBank/DDBJ databases">
        <title>Complete sequence of Shewanella woodyi ATCC 51908.</title>
        <authorList>
            <consortium name="US DOE Joint Genome Institute"/>
            <person name="Copeland A."/>
            <person name="Lucas S."/>
            <person name="Lapidus A."/>
            <person name="Glavina del Rio T."/>
            <person name="Dalin E."/>
            <person name="Tice H."/>
            <person name="Bruce D."/>
            <person name="Goodwin L."/>
            <person name="Pitluck S."/>
            <person name="Sims D."/>
            <person name="Brettin T."/>
            <person name="Detter J.C."/>
            <person name="Han C."/>
            <person name="Kuske C.R."/>
            <person name="Schmutz J."/>
            <person name="Larimer F."/>
            <person name="Land M."/>
            <person name="Hauser L."/>
            <person name="Kyrpides N."/>
            <person name="Lykidis A."/>
            <person name="Zhao J.-S."/>
            <person name="Richardson P."/>
        </authorList>
    </citation>
    <scope>NUCLEOTIDE SEQUENCE [LARGE SCALE GENOMIC DNA]</scope>
    <source>
        <strain evidence="3">ATCC 51908 / MS32</strain>
    </source>
</reference>
<feature type="transmembrane region" description="Helical" evidence="1">
    <location>
        <begin position="20"/>
        <end position="43"/>
    </location>
</feature>
<evidence type="ECO:0000256" key="1">
    <source>
        <dbReference type="SAM" id="Phobius"/>
    </source>
</evidence>
<feature type="transmembrane region" description="Helical" evidence="1">
    <location>
        <begin position="126"/>
        <end position="144"/>
    </location>
</feature>
<sequence precursor="true">MIASALLSIKNFMAERIKSISFHLLFIFAVIIAVFSMSFINAGTNAHDGYTFGKYSGIILMVTVSPLAFLMFYIASLVGCKSSILTMRSAYLIISLSVFTISITRMMYYLVFSSYVHQNFGVPPAPWQNLVAISISLLFYILFYRSKIIDG</sequence>
<protein>
    <submittedName>
        <fullName evidence="2">Uncharacterized protein</fullName>
    </submittedName>
</protein>
<proteinExistence type="predicted"/>